<accession>A0A2V5HUK3</accession>
<sequence length="95" mass="9637">MRVSSAAVVASLAAGAIATEYKTVVVTEYATYCPQATSLAAGPGTASQGNPSAAQPTTVTISGTAYTYSTPLVTSTVTHCDKWYVSLGSLQQGTK</sequence>
<feature type="signal peptide" evidence="1">
    <location>
        <begin position="1"/>
        <end position="18"/>
    </location>
</feature>
<keyword evidence="3" id="KW-1185">Reference proteome</keyword>
<proteinExistence type="predicted"/>
<keyword evidence="1" id="KW-0732">Signal</keyword>
<dbReference type="AlphaFoldDB" id="A0A2V5HUK3"/>
<protein>
    <submittedName>
        <fullName evidence="2">Uncharacterized protein</fullName>
    </submittedName>
</protein>
<dbReference type="EMBL" id="KZ825599">
    <property type="protein sequence ID" value="PYI26382.1"/>
    <property type="molecule type" value="Genomic_DNA"/>
</dbReference>
<evidence type="ECO:0000313" key="2">
    <source>
        <dbReference type="EMBL" id="PYI26382.1"/>
    </source>
</evidence>
<dbReference type="Proteomes" id="UP000248817">
    <property type="component" value="Unassembled WGS sequence"/>
</dbReference>
<feature type="chain" id="PRO_5015994275" evidence="1">
    <location>
        <begin position="19"/>
        <end position="95"/>
    </location>
</feature>
<evidence type="ECO:0000256" key="1">
    <source>
        <dbReference type="SAM" id="SignalP"/>
    </source>
</evidence>
<organism evidence="2 3">
    <name type="scientific">Aspergillus indologenus CBS 114.80</name>
    <dbReference type="NCBI Taxonomy" id="1450541"/>
    <lineage>
        <taxon>Eukaryota</taxon>
        <taxon>Fungi</taxon>
        <taxon>Dikarya</taxon>
        <taxon>Ascomycota</taxon>
        <taxon>Pezizomycotina</taxon>
        <taxon>Eurotiomycetes</taxon>
        <taxon>Eurotiomycetidae</taxon>
        <taxon>Eurotiales</taxon>
        <taxon>Aspergillaceae</taxon>
        <taxon>Aspergillus</taxon>
        <taxon>Aspergillus subgen. Circumdati</taxon>
    </lineage>
</organism>
<reference evidence="2 3" key="1">
    <citation type="submission" date="2018-02" db="EMBL/GenBank/DDBJ databases">
        <title>The genomes of Aspergillus section Nigri reveals drivers in fungal speciation.</title>
        <authorList>
            <consortium name="DOE Joint Genome Institute"/>
            <person name="Vesth T.C."/>
            <person name="Nybo J."/>
            <person name="Theobald S."/>
            <person name="Brandl J."/>
            <person name="Frisvad J.C."/>
            <person name="Nielsen K.F."/>
            <person name="Lyhne E.K."/>
            <person name="Kogle M.E."/>
            <person name="Kuo A."/>
            <person name="Riley R."/>
            <person name="Clum A."/>
            <person name="Nolan M."/>
            <person name="Lipzen A."/>
            <person name="Salamov A."/>
            <person name="Henrissat B."/>
            <person name="Wiebenga A."/>
            <person name="De vries R.P."/>
            <person name="Grigoriev I.V."/>
            <person name="Mortensen U.H."/>
            <person name="Andersen M.R."/>
            <person name="Baker S.E."/>
        </authorList>
    </citation>
    <scope>NUCLEOTIDE SEQUENCE [LARGE SCALE GENOMIC DNA]</scope>
    <source>
        <strain evidence="2 3">CBS 114.80</strain>
    </source>
</reference>
<evidence type="ECO:0000313" key="3">
    <source>
        <dbReference type="Proteomes" id="UP000248817"/>
    </source>
</evidence>
<name>A0A2V5HUK3_9EURO</name>
<gene>
    <name evidence="2" type="ORF">BP00DRAFT_356125</name>
</gene>